<proteinExistence type="predicted"/>
<dbReference type="CDD" id="cd00761">
    <property type="entry name" value="Glyco_tranf_GTA_type"/>
    <property type="match status" value="1"/>
</dbReference>
<sequence length="280" mass="32683">MEKVSVIMPCYNDGEYITDAVASVFGQSYTNIELIVIDDGSDDPKTVSILEELEKQGNVKLLHTERLRPAGARNAGIEIATGKYILPVDADDLIEPCYIERAVQVMEEKENIGIVYCRADLFGEKSGPWELPEYSLRSMLLDNVIFVTALFRKEDWESVGGFRTNMEHGMEDYDFWLSLLELGREVEQLPETLFHYRIKPRSRTTKFQESAAVVQETYRNIYLQHPRLYEKYKDEYAIILRDALIEQLFLNRAYQESLGILERLRKNPFLKYWIKKFILK</sequence>
<keyword evidence="3" id="KW-1185">Reference proteome</keyword>
<feature type="domain" description="Glycosyltransferase 2-like" evidence="1">
    <location>
        <begin position="5"/>
        <end position="131"/>
    </location>
</feature>
<dbReference type="EMBL" id="JACOPR010000002">
    <property type="protein sequence ID" value="MBC5729740.1"/>
    <property type="molecule type" value="Genomic_DNA"/>
</dbReference>
<dbReference type="InterPro" id="IPR050834">
    <property type="entry name" value="Glycosyltransf_2"/>
</dbReference>
<dbReference type="PANTHER" id="PTHR43685:SF2">
    <property type="entry name" value="GLYCOSYLTRANSFERASE 2-LIKE DOMAIN-CONTAINING PROTEIN"/>
    <property type="match status" value="1"/>
</dbReference>
<gene>
    <name evidence="2" type="ORF">H8S34_02690</name>
</gene>
<dbReference type="InterPro" id="IPR001173">
    <property type="entry name" value="Glyco_trans_2-like"/>
</dbReference>
<comment type="caution">
    <text evidence="2">The sequence shown here is derived from an EMBL/GenBank/DDBJ whole genome shotgun (WGS) entry which is preliminary data.</text>
</comment>
<dbReference type="InterPro" id="IPR029044">
    <property type="entry name" value="Nucleotide-diphossugar_trans"/>
</dbReference>
<evidence type="ECO:0000259" key="1">
    <source>
        <dbReference type="Pfam" id="PF00535"/>
    </source>
</evidence>
<evidence type="ECO:0000313" key="2">
    <source>
        <dbReference type="EMBL" id="MBC5729740.1"/>
    </source>
</evidence>
<name>A0ABR7HQF2_9FIRM</name>
<organism evidence="2 3">
    <name type="scientific">Pseudoflavonifractor hominis</name>
    <dbReference type="NCBI Taxonomy" id="2763059"/>
    <lineage>
        <taxon>Bacteria</taxon>
        <taxon>Bacillati</taxon>
        <taxon>Bacillota</taxon>
        <taxon>Clostridia</taxon>
        <taxon>Eubacteriales</taxon>
        <taxon>Oscillospiraceae</taxon>
        <taxon>Pseudoflavonifractor</taxon>
    </lineage>
</organism>
<dbReference type="Gene3D" id="3.90.550.10">
    <property type="entry name" value="Spore Coat Polysaccharide Biosynthesis Protein SpsA, Chain A"/>
    <property type="match status" value="1"/>
</dbReference>
<protein>
    <submittedName>
        <fullName evidence="2">Glycosyltransferase family 2 protein</fullName>
    </submittedName>
</protein>
<dbReference type="PANTHER" id="PTHR43685">
    <property type="entry name" value="GLYCOSYLTRANSFERASE"/>
    <property type="match status" value="1"/>
</dbReference>
<dbReference type="RefSeq" id="WP_186962964.1">
    <property type="nucleotide sequence ID" value="NZ_JACOPR010000002.1"/>
</dbReference>
<dbReference type="Proteomes" id="UP000660021">
    <property type="component" value="Unassembled WGS sequence"/>
</dbReference>
<evidence type="ECO:0000313" key="3">
    <source>
        <dbReference type="Proteomes" id="UP000660021"/>
    </source>
</evidence>
<reference evidence="2 3" key="1">
    <citation type="submission" date="2020-08" db="EMBL/GenBank/DDBJ databases">
        <title>Genome public.</title>
        <authorList>
            <person name="Liu C."/>
            <person name="Sun Q."/>
        </authorList>
    </citation>
    <scope>NUCLEOTIDE SEQUENCE [LARGE SCALE GENOMIC DNA]</scope>
    <source>
        <strain evidence="2 3">New-38</strain>
    </source>
</reference>
<accession>A0ABR7HQF2</accession>
<dbReference type="Pfam" id="PF00535">
    <property type="entry name" value="Glycos_transf_2"/>
    <property type="match status" value="1"/>
</dbReference>
<dbReference type="SUPFAM" id="SSF53448">
    <property type="entry name" value="Nucleotide-diphospho-sugar transferases"/>
    <property type="match status" value="1"/>
</dbReference>